<organism evidence="3">
    <name type="scientific">Absidia glauca</name>
    <name type="common">Pin mould</name>
    <dbReference type="NCBI Taxonomy" id="4829"/>
    <lineage>
        <taxon>Eukaryota</taxon>
        <taxon>Fungi</taxon>
        <taxon>Fungi incertae sedis</taxon>
        <taxon>Mucoromycota</taxon>
        <taxon>Mucoromycotina</taxon>
        <taxon>Mucoromycetes</taxon>
        <taxon>Mucorales</taxon>
        <taxon>Cunninghamellaceae</taxon>
        <taxon>Absidia</taxon>
    </lineage>
</organism>
<sequence length="278" mass="31472">MASLLILGLGWAGEFLAELLDSQATDISYAATTRDGRNHTIPWSLGTDPSNVNVSRLPIAQTVLVTFPVLDPMVMKALIDAYDRKAGGASQWIILSSTRPFNSPGTNDRHSPLDRSQDPERIPAEDVVLARQGSVLHLAGLWGKQRQPKGWVGYFTTKDALKHKLLDRQLHLVHGKDVARAILAVHLGVQKYTQLRAQRWILTDQRCYDWLRLFLAWASNDQITILQHLLDYDQDIQKKWGRHQTLHRLVKEGLKPRLDSKSFWDSFGLVPTTFLAIE</sequence>
<dbReference type="InParanoid" id="A0A168PFG3"/>
<dbReference type="Proteomes" id="UP000078561">
    <property type="component" value="Unassembled WGS sequence"/>
</dbReference>
<evidence type="ECO:0000256" key="1">
    <source>
        <dbReference type="SAM" id="MobiDB-lite"/>
    </source>
</evidence>
<keyword evidence="2" id="KW-0732">Signal</keyword>
<evidence type="ECO:0000256" key="2">
    <source>
        <dbReference type="SAM" id="SignalP"/>
    </source>
</evidence>
<dbReference type="OMA" id="SIHMIHG"/>
<accession>A0A168PFG3</accession>
<protein>
    <recommendedName>
        <fullName evidence="5">Pyrroline-5-carboxylate reductase catalytic N-terminal domain-containing protein</fullName>
    </recommendedName>
</protein>
<dbReference type="PANTHER" id="PTHR40129:SF2">
    <property type="entry name" value="KETOPANTOATE REDUCTASE N-TERMINAL DOMAIN-CONTAINING PROTEIN"/>
    <property type="match status" value="1"/>
</dbReference>
<dbReference type="STRING" id="4829.A0A168PFG3"/>
<dbReference type="OrthoDB" id="674948at2759"/>
<feature type="region of interest" description="Disordered" evidence="1">
    <location>
        <begin position="100"/>
        <end position="119"/>
    </location>
</feature>
<gene>
    <name evidence="3" type="primary">ABSGL_08071.1 scaffold 9578</name>
</gene>
<dbReference type="PANTHER" id="PTHR40129">
    <property type="entry name" value="KETOPANTOATE REDUCTASE N-TERMINAL DOMAIN-CONTAINING PROTEIN"/>
    <property type="match status" value="1"/>
</dbReference>
<evidence type="ECO:0000313" key="3">
    <source>
        <dbReference type="EMBL" id="SAM02292.1"/>
    </source>
</evidence>
<dbReference type="Gene3D" id="3.40.50.720">
    <property type="entry name" value="NAD(P)-binding Rossmann-like Domain"/>
    <property type="match status" value="1"/>
</dbReference>
<keyword evidence="4" id="KW-1185">Reference proteome</keyword>
<evidence type="ECO:0000313" key="4">
    <source>
        <dbReference type="Proteomes" id="UP000078561"/>
    </source>
</evidence>
<name>A0A168PFG3_ABSGL</name>
<proteinExistence type="predicted"/>
<feature type="chain" id="PRO_5007899581" description="Pyrroline-5-carboxylate reductase catalytic N-terminal domain-containing protein" evidence="2">
    <location>
        <begin position="18"/>
        <end position="278"/>
    </location>
</feature>
<dbReference type="AlphaFoldDB" id="A0A168PFG3"/>
<dbReference type="EMBL" id="LT553800">
    <property type="protein sequence ID" value="SAM02292.1"/>
    <property type="molecule type" value="Genomic_DNA"/>
</dbReference>
<reference evidence="3" key="1">
    <citation type="submission" date="2016-04" db="EMBL/GenBank/DDBJ databases">
        <authorList>
            <person name="Evans L.H."/>
            <person name="Alamgir A."/>
            <person name="Owens N."/>
            <person name="Weber N.D."/>
            <person name="Virtaneva K."/>
            <person name="Barbian K."/>
            <person name="Babar A."/>
            <person name="Rosenke K."/>
        </authorList>
    </citation>
    <scope>NUCLEOTIDE SEQUENCE [LARGE SCALE GENOMIC DNA]</scope>
    <source>
        <strain evidence="3">CBS 101.48</strain>
    </source>
</reference>
<evidence type="ECO:0008006" key="5">
    <source>
        <dbReference type="Google" id="ProtNLM"/>
    </source>
</evidence>
<feature type="signal peptide" evidence="2">
    <location>
        <begin position="1"/>
        <end position="17"/>
    </location>
</feature>
<feature type="compositionally biased region" description="Basic and acidic residues" evidence="1">
    <location>
        <begin position="107"/>
        <end position="119"/>
    </location>
</feature>